<evidence type="ECO:0000313" key="2">
    <source>
        <dbReference type="EMBL" id="KFG26215.1"/>
    </source>
</evidence>
<sequence length="226" mass="26339">MDIDQCMLVKELNLNWIKNMHEIERLTYIYQVLLGGLYIVVLSGLAIVLYRGFIYPGYIVKGDEVYIVDYSKPASSVYERRERKIMKWKYIRLLAFFSIIFLVMTGMVIELITSRSNNELAAIEKSIIDMEDRMKTYSTPDTELISRSARSVASEYRTIKLDKYFPNQYKDHVLTATHLVHISPGAARPIARYPINEEFLIRLKVTAQSLEFSKLINKHPLFNNNL</sequence>
<dbReference type="RefSeq" id="XP_052904770.1">
    <property type="nucleotide sequence ID" value="XM_053048965.1"/>
</dbReference>
<dbReference type="Proteomes" id="UP000054524">
    <property type="component" value="Unassembled WGS sequence"/>
</dbReference>
<name>A0A086J247_NEMA1</name>
<reference evidence="2 3" key="1">
    <citation type="journal article" date="2014" name="Genome Announc.">
        <title>Genome Sequence of the Microsporidian Species Nematocida sp1 Strain ERTm6 (ATCC PRA-372).</title>
        <authorList>
            <person name="Bakowski M.A."/>
            <person name="Priest M."/>
            <person name="Young S."/>
            <person name="Cuomo C.A."/>
            <person name="Troemel E.R."/>
        </authorList>
    </citation>
    <scope>NUCLEOTIDE SEQUENCE [LARGE SCALE GENOMIC DNA]</scope>
    <source>
        <strain evidence="2 3">ERTm6</strain>
    </source>
</reference>
<gene>
    <name evidence="2" type="ORF">NESG_01331</name>
</gene>
<feature type="transmembrane region" description="Helical" evidence="1">
    <location>
        <begin position="90"/>
        <end position="109"/>
    </location>
</feature>
<evidence type="ECO:0000256" key="1">
    <source>
        <dbReference type="SAM" id="Phobius"/>
    </source>
</evidence>
<dbReference type="AlphaFoldDB" id="A0A086J247"/>
<feature type="transmembrane region" description="Helical" evidence="1">
    <location>
        <begin position="28"/>
        <end position="50"/>
    </location>
</feature>
<keyword evidence="1" id="KW-0472">Membrane</keyword>
<accession>A0A086J247</accession>
<dbReference type="HOGENOM" id="CLU_1225061_0_0_1"/>
<dbReference type="GeneID" id="77676304"/>
<protein>
    <submittedName>
        <fullName evidence="2">Uncharacterized protein</fullName>
    </submittedName>
</protein>
<keyword evidence="1" id="KW-0812">Transmembrane</keyword>
<keyword evidence="3" id="KW-1185">Reference proteome</keyword>
<organism evidence="2 3">
    <name type="scientific">Nematocida ausubeli (strain ATCC PRA-371 / ERTm2)</name>
    <name type="common">Nematode killer fungus</name>
    <dbReference type="NCBI Taxonomy" id="1913371"/>
    <lineage>
        <taxon>Eukaryota</taxon>
        <taxon>Fungi</taxon>
        <taxon>Fungi incertae sedis</taxon>
        <taxon>Microsporidia</taxon>
        <taxon>Nematocida</taxon>
    </lineage>
</organism>
<dbReference type="EMBL" id="AKIJ01000003">
    <property type="protein sequence ID" value="KFG26215.1"/>
    <property type="molecule type" value="Genomic_DNA"/>
</dbReference>
<proteinExistence type="predicted"/>
<comment type="caution">
    <text evidence="2">The sequence shown here is derived from an EMBL/GenBank/DDBJ whole genome shotgun (WGS) entry which is preliminary data.</text>
</comment>
<keyword evidence="1" id="KW-1133">Transmembrane helix</keyword>
<evidence type="ECO:0000313" key="3">
    <source>
        <dbReference type="Proteomes" id="UP000054524"/>
    </source>
</evidence>